<dbReference type="EMBL" id="LAZR01049174">
    <property type="protein sequence ID" value="KKK90273.1"/>
    <property type="molecule type" value="Genomic_DNA"/>
</dbReference>
<proteinExistence type="predicted"/>
<accession>A0A0F8Z951</accession>
<evidence type="ECO:0000313" key="2">
    <source>
        <dbReference type="EMBL" id="KKK90273.1"/>
    </source>
</evidence>
<evidence type="ECO:0000256" key="1">
    <source>
        <dbReference type="SAM" id="Phobius"/>
    </source>
</evidence>
<keyword evidence="1" id="KW-0812">Transmembrane</keyword>
<protein>
    <submittedName>
        <fullName evidence="2">Uncharacterized protein</fullName>
    </submittedName>
</protein>
<feature type="transmembrane region" description="Helical" evidence="1">
    <location>
        <begin position="9"/>
        <end position="27"/>
    </location>
</feature>
<sequence>MVKEDTKVILQMFFGIIVMVFLIFWGIPNALGGIGAEGYTSECDKYTNITNGAQYMFGKCYFPEYHYYETKEVCKGGFIGIGQACYESSETHYESYTTTKCIVADTGERC</sequence>
<keyword evidence="1" id="KW-1133">Transmembrane helix</keyword>
<comment type="caution">
    <text evidence="2">The sequence shown here is derived from an EMBL/GenBank/DDBJ whole genome shotgun (WGS) entry which is preliminary data.</text>
</comment>
<keyword evidence="1" id="KW-0472">Membrane</keyword>
<name>A0A0F8Z951_9ZZZZ</name>
<dbReference type="AlphaFoldDB" id="A0A0F8Z951"/>
<gene>
    <name evidence="2" type="ORF">LCGC14_2724740</name>
</gene>
<reference evidence="2" key="1">
    <citation type="journal article" date="2015" name="Nature">
        <title>Complex archaea that bridge the gap between prokaryotes and eukaryotes.</title>
        <authorList>
            <person name="Spang A."/>
            <person name="Saw J.H."/>
            <person name="Jorgensen S.L."/>
            <person name="Zaremba-Niedzwiedzka K."/>
            <person name="Martijn J."/>
            <person name="Lind A.E."/>
            <person name="van Eijk R."/>
            <person name="Schleper C."/>
            <person name="Guy L."/>
            <person name="Ettema T.J."/>
        </authorList>
    </citation>
    <scope>NUCLEOTIDE SEQUENCE</scope>
</reference>
<organism evidence="2">
    <name type="scientific">marine sediment metagenome</name>
    <dbReference type="NCBI Taxonomy" id="412755"/>
    <lineage>
        <taxon>unclassified sequences</taxon>
        <taxon>metagenomes</taxon>
        <taxon>ecological metagenomes</taxon>
    </lineage>
</organism>